<dbReference type="AlphaFoldDB" id="A0A0D0BVX2"/>
<dbReference type="EMBL" id="KN835150">
    <property type="protein sequence ID" value="KIK47103.1"/>
    <property type="molecule type" value="Genomic_DNA"/>
</dbReference>
<accession>A0A0D0BVX2</accession>
<feature type="region of interest" description="Disordered" evidence="1">
    <location>
        <begin position="1"/>
        <end position="28"/>
    </location>
</feature>
<dbReference type="OrthoDB" id="3067660at2759"/>
<evidence type="ECO:0000313" key="3">
    <source>
        <dbReference type="Proteomes" id="UP000054485"/>
    </source>
</evidence>
<dbReference type="HOGENOM" id="CLU_1880483_0_0_1"/>
<feature type="compositionally biased region" description="Basic and acidic residues" evidence="1">
    <location>
        <begin position="1"/>
        <end position="12"/>
    </location>
</feature>
<dbReference type="Proteomes" id="UP000054485">
    <property type="component" value="Unassembled WGS sequence"/>
</dbReference>
<feature type="non-terminal residue" evidence="2">
    <location>
        <position position="136"/>
    </location>
</feature>
<feature type="non-terminal residue" evidence="2">
    <location>
        <position position="1"/>
    </location>
</feature>
<sequence length="136" mass="15650">IESEITHLENKRFKNKQQQGQAQWAAKGETISKYRSKINSSKKPCDIIHRLKIPNQNHLALQSDHMAEIARDYHENLQKDTLSEQEEDTRSIEIKNTLSEIPQTQKLQNENSPLHNPLKENHILEVLYASKTGSAA</sequence>
<name>A0A0D0BVX2_9AGAM</name>
<evidence type="ECO:0000313" key="2">
    <source>
        <dbReference type="EMBL" id="KIK47103.1"/>
    </source>
</evidence>
<dbReference type="InParanoid" id="A0A0D0BVX2"/>
<organism evidence="2 3">
    <name type="scientific">Suillus luteus UH-Slu-Lm8-n1</name>
    <dbReference type="NCBI Taxonomy" id="930992"/>
    <lineage>
        <taxon>Eukaryota</taxon>
        <taxon>Fungi</taxon>
        <taxon>Dikarya</taxon>
        <taxon>Basidiomycota</taxon>
        <taxon>Agaricomycotina</taxon>
        <taxon>Agaricomycetes</taxon>
        <taxon>Agaricomycetidae</taxon>
        <taxon>Boletales</taxon>
        <taxon>Suillineae</taxon>
        <taxon>Suillaceae</taxon>
        <taxon>Suillus</taxon>
    </lineage>
</organism>
<feature type="compositionally biased region" description="Polar residues" evidence="1">
    <location>
        <begin position="99"/>
        <end position="114"/>
    </location>
</feature>
<proteinExistence type="predicted"/>
<keyword evidence="3" id="KW-1185">Reference proteome</keyword>
<feature type="compositionally biased region" description="Low complexity" evidence="1">
    <location>
        <begin position="16"/>
        <end position="28"/>
    </location>
</feature>
<evidence type="ECO:0000256" key="1">
    <source>
        <dbReference type="SAM" id="MobiDB-lite"/>
    </source>
</evidence>
<reference evidence="3" key="2">
    <citation type="submission" date="2015-01" db="EMBL/GenBank/DDBJ databases">
        <title>Evolutionary Origins and Diversification of the Mycorrhizal Mutualists.</title>
        <authorList>
            <consortium name="DOE Joint Genome Institute"/>
            <consortium name="Mycorrhizal Genomics Consortium"/>
            <person name="Kohler A."/>
            <person name="Kuo A."/>
            <person name="Nagy L.G."/>
            <person name="Floudas D."/>
            <person name="Copeland A."/>
            <person name="Barry K.W."/>
            <person name="Cichocki N."/>
            <person name="Veneault-Fourrey C."/>
            <person name="LaButti K."/>
            <person name="Lindquist E.A."/>
            <person name="Lipzen A."/>
            <person name="Lundell T."/>
            <person name="Morin E."/>
            <person name="Murat C."/>
            <person name="Riley R."/>
            <person name="Ohm R."/>
            <person name="Sun H."/>
            <person name="Tunlid A."/>
            <person name="Henrissat B."/>
            <person name="Grigoriev I.V."/>
            <person name="Hibbett D.S."/>
            <person name="Martin F."/>
        </authorList>
    </citation>
    <scope>NUCLEOTIDE SEQUENCE [LARGE SCALE GENOMIC DNA]</scope>
    <source>
        <strain evidence="3">UH-Slu-Lm8-n1</strain>
    </source>
</reference>
<feature type="region of interest" description="Disordered" evidence="1">
    <location>
        <begin position="99"/>
        <end position="118"/>
    </location>
</feature>
<protein>
    <submittedName>
        <fullName evidence="2">Uncharacterized protein</fullName>
    </submittedName>
</protein>
<gene>
    <name evidence="2" type="ORF">CY34DRAFT_36581</name>
</gene>
<reference evidence="2 3" key="1">
    <citation type="submission" date="2014-04" db="EMBL/GenBank/DDBJ databases">
        <authorList>
            <consortium name="DOE Joint Genome Institute"/>
            <person name="Kuo A."/>
            <person name="Ruytinx J."/>
            <person name="Rineau F."/>
            <person name="Colpaert J."/>
            <person name="Kohler A."/>
            <person name="Nagy L.G."/>
            <person name="Floudas D."/>
            <person name="Copeland A."/>
            <person name="Barry K.W."/>
            <person name="Cichocki N."/>
            <person name="Veneault-Fourrey C."/>
            <person name="LaButti K."/>
            <person name="Lindquist E.A."/>
            <person name="Lipzen A."/>
            <person name="Lundell T."/>
            <person name="Morin E."/>
            <person name="Murat C."/>
            <person name="Sun H."/>
            <person name="Tunlid A."/>
            <person name="Henrissat B."/>
            <person name="Grigoriev I.V."/>
            <person name="Hibbett D.S."/>
            <person name="Martin F."/>
            <person name="Nordberg H.P."/>
            <person name="Cantor M.N."/>
            <person name="Hua S.X."/>
        </authorList>
    </citation>
    <scope>NUCLEOTIDE SEQUENCE [LARGE SCALE GENOMIC DNA]</scope>
    <source>
        <strain evidence="2 3">UH-Slu-Lm8-n1</strain>
    </source>
</reference>